<dbReference type="Pfam" id="PF09913">
    <property type="entry name" value="DUF2142"/>
    <property type="match status" value="1"/>
</dbReference>
<keyword evidence="3" id="KW-1185">Reference proteome</keyword>
<proteinExistence type="predicted"/>
<feature type="transmembrane region" description="Helical" evidence="1">
    <location>
        <begin position="378"/>
        <end position="398"/>
    </location>
</feature>
<comment type="caution">
    <text evidence="2">The sequence shown here is derived from an EMBL/GenBank/DDBJ whole genome shotgun (WGS) entry which is preliminary data.</text>
</comment>
<organism evidence="2 3">
    <name type="scientific">Sphingomonas rosea</name>
    <dbReference type="NCBI Taxonomy" id="335605"/>
    <lineage>
        <taxon>Bacteria</taxon>
        <taxon>Pseudomonadati</taxon>
        <taxon>Pseudomonadota</taxon>
        <taxon>Alphaproteobacteria</taxon>
        <taxon>Sphingomonadales</taxon>
        <taxon>Sphingomonadaceae</taxon>
        <taxon>Sphingomonas</taxon>
    </lineage>
</organism>
<evidence type="ECO:0000256" key="1">
    <source>
        <dbReference type="SAM" id="Phobius"/>
    </source>
</evidence>
<feature type="transmembrane region" description="Helical" evidence="1">
    <location>
        <begin position="410"/>
        <end position="428"/>
    </location>
</feature>
<dbReference type="InterPro" id="IPR018674">
    <property type="entry name" value="DUF2142_membrane"/>
</dbReference>
<dbReference type="RefSeq" id="WP_344695453.1">
    <property type="nucleotide sequence ID" value="NZ_BAABBR010000001.1"/>
</dbReference>
<dbReference type="EMBL" id="BAABBR010000001">
    <property type="protein sequence ID" value="GAA4029175.1"/>
    <property type="molecule type" value="Genomic_DNA"/>
</dbReference>
<feature type="transmembrane region" description="Helical" evidence="1">
    <location>
        <begin position="193"/>
        <end position="210"/>
    </location>
</feature>
<feature type="transmembrane region" description="Helical" evidence="1">
    <location>
        <begin position="303"/>
        <end position="327"/>
    </location>
</feature>
<feature type="transmembrane region" description="Helical" evidence="1">
    <location>
        <begin position="260"/>
        <end position="282"/>
    </location>
</feature>
<keyword evidence="1" id="KW-1133">Transmembrane helix</keyword>
<name>A0ABP7TPE0_9SPHN</name>
<feature type="transmembrane region" description="Helical" evidence="1">
    <location>
        <begin position="222"/>
        <end position="248"/>
    </location>
</feature>
<protein>
    <recommendedName>
        <fullName evidence="4">DUF2142 domain-containing protein</fullName>
    </recommendedName>
</protein>
<dbReference type="Proteomes" id="UP001424459">
    <property type="component" value="Unassembled WGS sequence"/>
</dbReference>
<feature type="transmembrane region" description="Helical" evidence="1">
    <location>
        <begin position="440"/>
        <end position="460"/>
    </location>
</feature>
<feature type="transmembrane region" description="Helical" evidence="1">
    <location>
        <begin position="16"/>
        <end position="37"/>
    </location>
</feature>
<feature type="transmembrane region" description="Helical" evidence="1">
    <location>
        <begin position="347"/>
        <end position="366"/>
    </location>
</feature>
<accession>A0ABP7TPE0</accession>
<evidence type="ECO:0000313" key="3">
    <source>
        <dbReference type="Proteomes" id="UP001424459"/>
    </source>
</evidence>
<reference evidence="3" key="1">
    <citation type="journal article" date="2019" name="Int. J. Syst. Evol. Microbiol.">
        <title>The Global Catalogue of Microorganisms (GCM) 10K type strain sequencing project: providing services to taxonomists for standard genome sequencing and annotation.</title>
        <authorList>
            <consortium name="The Broad Institute Genomics Platform"/>
            <consortium name="The Broad Institute Genome Sequencing Center for Infectious Disease"/>
            <person name="Wu L."/>
            <person name="Ma J."/>
        </authorList>
    </citation>
    <scope>NUCLEOTIDE SEQUENCE [LARGE SCALE GENOMIC DNA]</scope>
    <source>
        <strain evidence="3">JCM 17564</strain>
    </source>
</reference>
<sequence>MSGAGGSRFRRPGPEWVFLLVAGLTGLALIFLITPLAGGNEVPNFQRAVGIANGEWRVRPVMVPGGVADFLDAGAARFSEGAKPPYRLSVDEWQRLRDQPLGADRPKLLEPNAIAVLHPVAYLPQIPVIAAAQAMGANPLGIFLAGRLAGLLAALGLTFAAIRIVPFHKASLAALALLPPMVFQRSTFDADQFNTALALFFTASVLRAIAADRKFSGRDLSLIVGSAFLLAQAKSAYLLMPLLVLAIPAERFASAGQRRVVTTLATLPGALLSIGWMLLLKLQAFSAARYETWSGMVEPDRQLAMILHAPLGYAATLLRTIFTTDFIPRSILEMAGTFGPPVTMQPLWLVAVLVLAVVLLLSERALDHSPALRRFRQMSAGIAVLTVALILSLLYLQWTRVGGPVVDGWSGRYLFPLGLALLVLCPRPKAGLFGGRPERWLGVFAAICALSLMVTVVATYR</sequence>
<evidence type="ECO:0000313" key="2">
    <source>
        <dbReference type="EMBL" id="GAA4029175.1"/>
    </source>
</evidence>
<keyword evidence="1" id="KW-0472">Membrane</keyword>
<evidence type="ECO:0008006" key="4">
    <source>
        <dbReference type="Google" id="ProtNLM"/>
    </source>
</evidence>
<keyword evidence="1" id="KW-0812">Transmembrane</keyword>
<gene>
    <name evidence="2" type="ORF">GCM10022281_05380</name>
</gene>
<feature type="transmembrane region" description="Helical" evidence="1">
    <location>
        <begin position="140"/>
        <end position="162"/>
    </location>
</feature>